<dbReference type="Gene3D" id="3.40.50.300">
    <property type="entry name" value="P-loop containing nucleotide triphosphate hydrolases"/>
    <property type="match status" value="1"/>
</dbReference>
<dbReference type="EMBL" id="JAUUDS010000009">
    <property type="protein sequence ID" value="MDP1028404.1"/>
    <property type="molecule type" value="Genomic_DNA"/>
</dbReference>
<gene>
    <name evidence="1" type="ORF">Q5H91_14360</name>
</gene>
<name>A0ABT9EN82_9SPHN</name>
<evidence type="ECO:0000313" key="2">
    <source>
        <dbReference type="Proteomes" id="UP001230685"/>
    </source>
</evidence>
<proteinExistence type="predicted"/>
<dbReference type="Proteomes" id="UP001230685">
    <property type="component" value="Unassembled WGS sequence"/>
</dbReference>
<keyword evidence="2" id="KW-1185">Reference proteome</keyword>
<evidence type="ECO:0008006" key="3">
    <source>
        <dbReference type="Google" id="ProtNLM"/>
    </source>
</evidence>
<sequence>MNIITNFLNPPKLNEVFTPGGQPSVTYNDRSELGLEPALRKAVALGTTIVSLTGATKAGKTVLCRSVMNTYEYVWIDGGQVKSEADLWAKVVSELRLPLEHEEAEGSEKEGRAEAKIGGDAGLLGTGVKFEFSAGGSRLRSYDSSRTYRLDGPSAAIEHMLANSIVLILDDFHYLDDAARVGTIKSLKGAVFRGLKVILLSTPYWAFEAIKAEPEITGRFKHVTVPDWSREDLRKIAEAGFDALNVLCPRRIIEEFAKEAEGSPLLMQQFCWNLCYDNGIEAAKVSKHVIDPSFPTDRIYREVATDAGLPVYEKLKKGPQTRTERIPRPLIAGGSVDIYQAILLAIAATGPKEKLSYDQIRSSLNGLLSDKVPQKLEVSNALNHLSAIDAESNRGPRALDWNADDLELVLVDPFFRFYLRWEVAKAVS</sequence>
<evidence type="ECO:0000313" key="1">
    <source>
        <dbReference type="EMBL" id="MDP1028404.1"/>
    </source>
</evidence>
<reference evidence="1 2" key="1">
    <citation type="submission" date="2023-07" db="EMBL/GenBank/DDBJ databases">
        <authorList>
            <person name="Kim M.K."/>
        </authorList>
    </citation>
    <scope>NUCLEOTIDE SEQUENCE [LARGE SCALE GENOMIC DNA]</scope>
    <source>
        <strain evidence="1 2">KR1UV-12</strain>
    </source>
</reference>
<dbReference type="SUPFAM" id="SSF52540">
    <property type="entry name" value="P-loop containing nucleoside triphosphate hydrolases"/>
    <property type="match status" value="1"/>
</dbReference>
<protein>
    <recommendedName>
        <fullName evidence="3">ATP-binding protein</fullName>
    </recommendedName>
</protein>
<organism evidence="1 2">
    <name type="scientific">Sphingomonas aurea</name>
    <dbReference type="NCBI Taxonomy" id="3063994"/>
    <lineage>
        <taxon>Bacteria</taxon>
        <taxon>Pseudomonadati</taxon>
        <taxon>Pseudomonadota</taxon>
        <taxon>Alphaproteobacteria</taxon>
        <taxon>Sphingomonadales</taxon>
        <taxon>Sphingomonadaceae</taxon>
        <taxon>Sphingomonas</taxon>
    </lineage>
</organism>
<dbReference type="RefSeq" id="WP_305174132.1">
    <property type="nucleotide sequence ID" value="NZ_JAUUDS010000009.1"/>
</dbReference>
<comment type="caution">
    <text evidence="1">The sequence shown here is derived from an EMBL/GenBank/DDBJ whole genome shotgun (WGS) entry which is preliminary data.</text>
</comment>
<accession>A0ABT9EN82</accession>
<dbReference type="InterPro" id="IPR027417">
    <property type="entry name" value="P-loop_NTPase"/>
</dbReference>